<name>A0A8D7BC30_MUSAM</name>
<evidence type="ECO:0000313" key="1">
    <source>
        <dbReference type="EMBL" id="CAG1864412.1"/>
    </source>
</evidence>
<protein>
    <submittedName>
        <fullName evidence="1">(wild Malaysian banana) hypothetical protein</fullName>
    </submittedName>
</protein>
<sequence length="41" mass="5041">MRMMQKMAIQSMIQMQKMKRRLLMISSRGNRESFRRFSQTS</sequence>
<accession>A0A8D7BC30</accession>
<organism evidence="1">
    <name type="scientific">Musa acuminata subsp. malaccensis</name>
    <name type="common">Wild banana</name>
    <name type="synonym">Musa malaccensis</name>
    <dbReference type="NCBI Taxonomy" id="214687"/>
    <lineage>
        <taxon>Eukaryota</taxon>
        <taxon>Viridiplantae</taxon>
        <taxon>Streptophyta</taxon>
        <taxon>Embryophyta</taxon>
        <taxon>Tracheophyta</taxon>
        <taxon>Spermatophyta</taxon>
        <taxon>Magnoliopsida</taxon>
        <taxon>Liliopsida</taxon>
        <taxon>Zingiberales</taxon>
        <taxon>Musaceae</taxon>
        <taxon>Musa</taxon>
    </lineage>
</organism>
<dbReference type="EMBL" id="HG996475">
    <property type="protein sequence ID" value="CAG1864412.1"/>
    <property type="molecule type" value="Genomic_DNA"/>
</dbReference>
<proteinExistence type="predicted"/>
<gene>
    <name evidence="1" type="ORF">GSMUA_12160.1</name>
</gene>
<dbReference type="AlphaFoldDB" id="A0A8D7BC30"/>
<reference evidence="1" key="1">
    <citation type="submission" date="2021-03" db="EMBL/GenBank/DDBJ databases">
        <authorList>
            <consortium name="Genoscope - CEA"/>
            <person name="William W."/>
        </authorList>
    </citation>
    <scope>NUCLEOTIDE SEQUENCE</scope>
    <source>
        <strain evidence="1">Doubled-haploid Pahang</strain>
    </source>
</reference>